<feature type="non-terminal residue" evidence="1">
    <location>
        <position position="80"/>
    </location>
</feature>
<sequence length="80" mass="8878">GTHEGDGGNAHQISHWDLSVWPLVRSGFTLPAKFKPLCPVLIEDVFQAICHADLVLVFHGDSGVVEKHHAYHVLVSWLIE</sequence>
<protein>
    <submittedName>
        <fullName evidence="1">Uncharacterized protein</fullName>
    </submittedName>
</protein>
<reference evidence="1" key="1">
    <citation type="journal article" date="2019" name="Sci. Rep.">
        <title>Draft genome of Tanacetum cinerariifolium, the natural source of mosquito coil.</title>
        <authorList>
            <person name="Yamashiro T."/>
            <person name="Shiraishi A."/>
            <person name="Satake H."/>
            <person name="Nakayama K."/>
        </authorList>
    </citation>
    <scope>NUCLEOTIDE SEQUENCE</scope>
</reference>
<proteinExistence type="predicted"/>
<name>A0A699XBI8_TANCI</name>
<organism evidence="1">
    <name type="scientific">Tanacetum cinerariifolium</name>
    <name type="common">Dalmatian daisy</name>
    <name type="synonym">Chrysanthemum cinerariifolium</name>
    <dbReference type="NCBI Taxonomy" id="118510"/>
    <lineage>
        <taxon>Eukaryota</taxon>
        <taxon>Viridiplantae</taxon>
        <taxon>Streptophyta</taxon>
        <taxon>Embryophyta</taxon>
        <taxon>Tracheophyta</taxon>
        <taxon>Spermatophyta</taxon>
        <taxon>Magnoliopsida</taxon>
        <taxon>eudicotyledons</taxon>
        <taxon>Gunneridae</taxon>
        <taxon>Pentapetalae</taxon>
        <taxon>asterids</taxon>
        <taxon>campanulids</taxon>
        <taxon>Asterales</taxon>
        <taxon>Asteraceae</taxon>
        <taxon>Asteroideae</taxon>
        <taxon>Anthemideae</taxon>
        <taxon>Anthemidinae</taxon>
        <taxon>Tanacetum</taxon>
    </lineage>
</organism>
<feature type="non-terminal residue" evidence="1">
    <location>
        <position position="1"/>
    </location>
</feature>
<dbReference type="AlphaFoldDB" id="A0A699XBI8"/>
<accession>A0A699XBI8</accession>
<evidence type="ECO:0000313" key="1">
    <source>
        <dbReference type="EMBL" id="GFD57047.1"/>
    </source>
</evidence>
<comment type="caution">
    <text evidence="1">The sequence shown here is derived from an EMBL/GenBank/DDBJ whole genome shotgun (WGS) entry which is preliminary data.</text>
</comment>
<dbReference type="EMBL" id="BKCJ011836350">
    <property type="protein sequence ID" value="GFD57047.1"/>
    <property type="molecule type" value="Genomic_DNA"/>
</dbReference>
<gene>
    <name evidence="1" type="ORF">Tci_929016</name>
</gene>